<sequence length="182" mass="20318">MDLQPVSPQGILICAFKDNLTNYEIPPKVFLGGGQGGGGGEEGEEEGEEDEEEEEEGEEGEEEEEGEKGEEGEEGEEEAEAEEEEEEGPRQCPKPSMAHMNFGYEAILLVLQCRNVVINWNRTEWTGPCAVNKAKVEQIVVKSLEFHSEKGRGIHILEDRRVPLKNHNPNHEILHVLKLISS</sequence>
<comment type="caution">
    <text evidence="2">The sequence shown here is derived from an EMBL/GenBank/DDBJ whole genome shotgun (WGS) entry which is preliminary data.</text>
</comment>
<name>A0A8K1LK81_9PASS</name>
<evidence type="ECO:0000313" key="3">
    <source>
        <dbReference type="Proteomes" id="UP000796761"/>
    </source>
</evidence>
<organism evidence="2 3">
    <name type="scientific">Zosterops borbonicus</name>
    <dbReference type="NCBI Taxonomy" id="364589"/>
    <lineage>
        <taxon>Eukaryota</taxon>
        <taxon>Metazoa</taxon>
        <taxon>Chordata</taxon>
        <taxon>Craniata</taxon>
        <taxon>Vertebrata</taxon>
        <taxon>Euteleostomi</taxon>
        <taxon>Archelosauria</taxon>
        <taxon>Archosauria</taxon>
        <taxon>Dinosauria</taxon>
        <taxon>Saurischia</taxon>
        <taxon>Theropoda</taxon>
        <taxon>Coelurosauria</taxon>
        <taxon>Aves</taxon>
        <taxon>Neognathae</taxon>
        <taxon>Neoaves</taxon>
        <taxon>Telluraves</taxon>
        <taxon>Australaves</taxon>
        <taxon>Passeriformes</taxon>
        <taxon>Sylvioidea</taxon>
        <taxon>Zosteropidae</taxon>
        <taxon>Zosterops</taxon>
    </lineage>
</organism>
<feature type="compositionally biased region" description="Acidic residues" evidence="1">
    <location>
        <begin position="41"/>
        <end position="87"/>
    </location>
</feature>
<proteinExistence type="predicted"/>
<accession>A0A8K1LK81</accession>
<evidence type="ECO:0000256" key="1">
    <source>
        <dbReference type="SAM" id="MobiDB-lite"/>
    </source>
</evidence>
<keyword evidence="3" id="KW-1185">Reference proteome</keyword>
<evidence type="ECO:0000313" key="2">
    <source>
        <dbReference type="EMBL" id="TRZ16653.1"/>
    </source>
</evidence>
<dbReference type="AlphaFoldDB" id="A0A8K1LK81"/>
<feature type="region of interest" description="Disordered" evidence="1">
    <location>
        <begin position="27"/>
        <end position="95"/>
    </location>
</feature>
<dbReference type="Proteomes" id="UP000796761">
    <property type="component" value="Unassembled WGS sequence"/>
</dbReference>
<protein>
    <submittedName>
        <fullName evidence="2">Uncharacterized protein</fullName>
    </submittedName>
</protein>
<feature type="compositionally biased region" description="Gly residues" evidence="1">
    <location>
        <begin position="31"/>
        <end position="40"/>
    </location>
</feature>
<reference evidence="2" key="1">
    <citation type="submission" date="2019-04" db="EMBL/GenBank/DDBJ databases">
        <title>Genome assembly of Zosterops borbonicus 15179.</title>
        <authorList>
            <person name="Leroy T."/>
            <person name="Anselmetti Y."/>
            <person name="Tilak M.-K."/>
            <person name="Nabholz B."/>
        </authorList>
    </citation>
    <scope>NUCLEOTIDE SEQUENCE</scope>
    <source>
        <strain evidence="2">HGM_15179</strain>
        <tissue evidence="2">Muscle</tissue>
    </source>
</reference>
<dbReference type="EMBL" id="SWJQ01000303">
    <property type="protein sequence ID" value="TRZ16653.1"/>
    <property type="molecule type" value="Genomic_DNA"/>
</dbReference>
<gene>
    <name evidence="2" type="ORF">HGM15179_010426</name>
</gene>